<dbReference type="InterPro" id="IPR038213">
    <property type="entry name" value="IFI6/IFI27-like_sf"/>
</dbReference>
<dbReference type="InterPro" id="IPR009311">
    <property type="entry name" value="IFI6/IFI27-like"/>
</dbReference>
<evidence type="ECO:0000256" key="4">
    <source>
        <dbReference type="ARBA" id="ARBA00022989"/>
    </source>
</evidence>
<evidence type="ECO:0000256" key="3">
    <source>
        <dbReference type="ARBA" id="ARBA00022692"/>
    </source>
</evidence>
<comment type="subcellular location">
    <subcellularLocation>
        <location evidence="1">Membrane</location>
        <topology evidence="1">Multi-pass membrane protein</topology>
    </subcellularLocation>
</comment>
<keyword evidence="9" id="KW-1185">Reference proteome</keyword>
<evidence type="ECO:0000256" key="7">
    <source>
        <dbReference type="SAM" id="Phobius"/>
    </source>
</evidence>
<dbReference type="OrthoDB" id="440424at2759"/>
<name>A0A0C3Q8V4_9AGAM</name>
<organism evidence="8 9">
    <name type="scientific">Tulasnella calospora MUT 4182</name>
    <dbReference type="NCBI Taxonomy" id="1051891"/>
    <lineage>
        <taxon>Eukaryota</taxon>
        <taxon>Fungi</taxon>
        <taxon>Dikarya</taxon>
        <taxon>Basidiomycota</taxon>
        <taxon>Agaricomycotina</taxon>
        <taxon>Agaricomycetes</taxon>
        <taxon>Cantharellales</taxon>
        <taxon>Tulasnellaceae</taxon>
        <taxon>Tulasnella</taxon>
    </lineage>
</organism>
<protein>
    <submittedName>
        <fullName evidence="8">Uncharacterized protein</fullName>
    </submittedName>
</protein>
<dbReference type="PANTHER" id="PTHR16932">
    <property type="entry name" value="INTERFERON ALPHA-INDUCIBLE PROTEIN 27"/>
    <property type="match status" value="1"/>
</dbReference>
<feature type="transmembrane region" description="Helical" evidence="7">
    <location>
        <begin position="259"/>
        <end position="281"/>
    </location>
</feature>
<keyword evidence="5 7" id="KW-0472">Membrane</keyword>
<evidence type="ECO:0000256" key="5">
    <source>
        <dbReference type="ARBA" id="ARBA00023136"/>
    </source>
</evidence>
<evidence type="ECO:0000313" key="8">
    <source>
        <dbReference type="EMBL" id="KIO20259.1"/>
    </source>
</evidence>
<proteinExistence type="inferred from homology"/>
<keyword evidence="4 7" id="KW-1133">Transmembrane helix</keyword>
<dbReference type="GO" id="GO:0016020">
    <property type="term" value="C:membrane"/>
    <property type="evidence" value="ECO:0007669"/>
    <property type="project" value="UniProtKB-SubCell"/>
</dbReference>
<feature type="transmembrane region" description="Helical" evidence="7">
    <location>
        <begin position="287"/>
        <end position="311"/>
    </location>
</feature>
<evidence type="ECO:0000256" key="6">
    <source>
        <dbReference type="SAM" id="MobiDB-lite"/>
    </source>
</evidence>
<dbReference type="HOGENOM" id="CLU_824372_0_0_1"/>
<dbReference type="Proteomes" id="UP000054248">
    <property type="component" value="Unassembled WGS sequence"/>
</dbReference>
<feature type="transmembrane region" description="Helical" evidence="7">
    <location>
        <begin position="218"/>
        <end position="247"/>
    </location>
</feature>
<sequence length="337" mass="34922">MGLLIVSLISGSRVVPAPAAAFSTVSVAARPRSAVYGRVVGSRSLLPMVQSAVMGGIARPSNVRQPLVPIKTPWTCCCRSHSQYLFREPKGIPLVRRYSAASNPEYPGINAYLQLVQNRVTSNPDYVQLFVFLSQLRTYITTTDTNGLRSNTLRDWFIAAMEEANRMNEIIKADQPVKDADLAFRAEMLTLLGQQKMREDEAKAKVGADARTRKIKRWLAAGTGAALVTVGTVAVAPAAAVGALGLIGFSSLGPVAGSIAAITQSVVYGGAVASGSLFAIFQSAAMGGIVVGSAAQVSAGIAALGAGAGLLGGTLRGSNKGDDDAAGSKSGDGPRTN</sequence>
<comment type="similarity">
    <text evidence="2">Belongs to the IFI6/IFI27 family.</text>
</comment>
<dbReference type="Pfam" id="PF06140">
    <property type="entry name" value="Ifi-6-16"/>
    <property type="match status" value="1"/>
</dbReference>
<evidence type="ECO:0000313" key="9">
    <source>
        <dbReference type="Proteomes" id="UP000054248"/>
    </source>
</evidence>
<keyword evidence="3 7" id="KW-0812">Transmembrane</keyword>
<reference evidence="8 9" key="1">
    <citation type="submission" date="2014-04" db="EMBL/GenBank/DDBJ databases">
        <authorList>
            <consortium name="DOE Joint Genome Institute"/>
            <person name="Kuo A."/>
            <person name="Girlanda M."/>
            <person name="Perotto S."/>
            <person name="Kohler A."/>
            <person name="Nagy L.G."/>
            <person name="Floudas D."/>
            <person name="Copeland A."/>
            <person name="Barry K.W."/>
            <person name="Cichocki N."/>
            <person name="Veneault-Fourrey C."/>
            <person name="LaButti K."/>
            <person name="Lindquist E.A."/>
            <person name="Lipzen A."/>
            <person name="Lundell T."/>
            <person name="Morin E."/>
            <person name="Murat C."/>
            <person name="Sun H."/>
            <person name="Tunlid A."/>
            <person name="Henrissat B."/>
            <person name="Grigoriev I.V."/>
            <person name="Hibbett D.S."/>
            <person name="Martin F."/>
            <person name="Nordberg H.P."/>
            <person name="Cantor M.N."/>
            <person name="Hua S.X."/>
        </authorList>
    </citation>
    <scope>NUCLEOTIDE SEQUENCE [LARGE SCALE GENOMIC DNA]</scope>
    <source>
        <strain evidence="8 9">MUT 4182</strain>
    </source>
</reference>
<dbReference type="Gene3D" id="6.10.110.10">
    <property type="match status" value="1"/>
</dbReference>
<gene>
    <name evidence="8" type="ORF">M407DRAFT_30105</name>
</gene>
<accession>A0A0C3Q8V4</accession>
<evidence type="ECO:0000256" key="2">
    <source>
        <dbReference type="ARBA" id="ARBA00007262"/>
    </source>
</evidence>
<dbReference type="PANTHER" id="PTHR16932:SF18">
    <property type="entry name" value="INTERFERON, ALPHA-INDUCIBLE PROTEIN 27-LIKE 2"/>
    <property type="match status" value="1"/>
</dbReference>
<feature type="compositionally biased region" description="Low complexity" evidence="6">
    <location>
        <begin position="327"/>
        <end position="337"/>
    </location>
</feature>
<dbReference type="AlphaFoldDB" id="A0A0C3Q8V4"/>
<feature type="region of interest" description="Disordered" evidence="6">
    <location>
        <begin position="315"/>
        <end position="337"/>
    </location>
</feature>
<reference evidence="9" key="2">
    <citation type="submission" date="2015-01" db="EMBL/GenBank/DDBJ databases">
        <title>Evolutionary Origins and Diversification of the Mycorrhizal Mutualists.</title>
        <authorList>
            <consortium name="DOE Joint Genome Institute"/>
            <consortium name="Mycorrhizal Genomics Consortium"/>
            <person name="Kohler A."/>
            <person name="Kuo A."/>
            <person name="Nagy L.G."/>
            <person name="Floudas D."/>
            <person name="Copeland A."/>
            <person name="Barry K.W."/>
            <person name="Cichocki N."/>
            <person name="Veneault-Fourrey C."/>
            <person name="LaButti K."/>
            <person name="Lindquist E.A."/>
            <person name="Lipzen A."/>
            <person name="Lundell T."/>
            <person name="Morin E."/>
            <person name="Murat C."/>
            <person name="Riley R."/>
            <person name="Ohm R."/>
            <person name="Sun H."/>
            <person name="Tunlid A."/>
            <person name="Henrissat B."/>
            <person name="Grigoriev I.V."/>
            <person name="Hibbett D.S."/>
            <person name="Martin F."/>
        </authorList>
    </citation>
    <scope>NUCLEOTIDE SEQUENCE [LARGE SCALE GENOMIC DNA]</scope>
    <source>
        <strain evidence="9">MUT 4182</strain>
    </source>
</reference>
<evidence type="ECO:0000256" key="1">
    <source>
        <dbReference type="ARBA" id="ARBA00004141"/>
    </source>
</evidence>
<dbReference type="EMBL" id="KN823181">
    <property type="protein sequence ID" value="KIO20259.1"/>
    <property type="molecule type" value="Genomic_DNA"/>
</dbReference>
<dbReference type="STRING" id="1051891.A0A0C3Q8V4"/>